<evidence type="ECO:0000256" key="1">
    <source>
        <dbReference type="SAM" id="Phobius"/>
    </source>
</evidence>
<gene>
    <name evidence="2" type="ORF">SAMN05216199_0118</name>
</gene>
<feature type="transmembrane region" description="Helical" evidence="1">
    <location>
        <begin position="243"/>
        <end position="260"/>
    </location>
</feature>
<proteinExistence type="predicted"/>
<reference evidence="3" key="1">
    <citation type="submission" date="2016-10" db="EMBL/GenBank/DDBJ databases">
        <authorList>
            <person name="Varghese N."/>
            <person name="Submissions S."/>
        </authorList>
    </citation>
    <scope>NUCLEOTIDE SEQUENCE [LARGE SCALE GENOMIC DNA]</scope>
    <source>
        <strain evidence="3">CGMCC 1.6963</strain>
    </source>
</reference>
<sequence>MDTGTQVVFLAVVGGRFLLPLLIPRFPLPALLACLVLDGIDQSIFQAFGYDPPGYQGYDKAMDVFYLCVAYLSTLRNWTSGPAWQVGRFLYFYRLVGVVAFELTQWRPLLLIFPNTFEYFFIAYEVVRLRWDPTRYGLRVWVWTAGLIWVVVKLPQEWWIHIAQLDFTDTVQEVAWFGPAVVLALLALLAVLWFVVRPRLRPADWPWHVSADPLPAAIDEPAERSAWVASHYRVLSVPTLEKVVLVGLISVVYASVLPGSEARSTTLFTGVAVFVVINAAITLWAARAARSMETLTGAFAARVAVNMGLVVLGDWLLRRDSGSLNLAGALFFVLLLSLVTTMHDHFWPVHEVRAEAPEPTGRQPAPA</sequence>
<protein>
    <submittedName>
        <fullName evidence="2">Uncharacterized protein</fullName>
    </submittedName>
</protein>
<evidence type="ECO:0000313" key="2">
    <source>
        <dbReference type="EMBL" id="SES48427.1"/>
    </source>
</evidence>
<feature type="transmembrane region" description="Helical" evidence="1">
    <location>
        <begin position="174"/>
        <end position="196"/>
    </location>
</feature>
<name>A0A1H9XRJ5_9MICO</name>
<evidence type="ECO:0000313" key="3">
    <source>
        <dbReference type="Proteomes" id="UP000199019"/>
    </source>
</evidence>
<feature type="transmembrane region" description="Helical" evidence="1">
    <location>
        <begin position="298"/>
        <end position="317"/>
    </location>
</feature>
<keyword evidence="1" id="KW-0812">Transmembrane</keyword>
<dbReference type="Proteomes" id="UP000199019">
    <property type="component" value="Unassembled WGS sequence"/>
</dbReference>
<dbReference type="EMBL" id="FOHB01000010">
    <property type="protein sequence ID" value="SES48427.1"/>
    <property type="molecule type" value="Genomic_DNA"/>
</dbReference>
<dbReference type="STRING" id="587636.SAMN05216199_0118"/>
<feature type="transmembrane region" description="Helical" evidence="1">
    <location>
        <begin position="323"/>
        <end position="343"/>
    </location>
</feature>
<feature type="transmembrane region" description="Helical" evidence="1">
    <location>
        <begin position="136"/>
        <end position="154"/>
    </location>
</feature>
<accession>A0A1H9XRJ5</accession>
<feature type="transmembrane region" description="Helical" evidence="1">
    <location>
        <begin position="6"/>
        <end position="23"/>
    </location>
</feature>
<keyword evidence="1" id="KW-0472">Membrane</keyword>
<keyword evidence="3" id="KW-1185">Reference proteome</keyword>
<feature type="transmembrane region" description="Helical" evidence="1">
    <location>
        <begin position="266"/>
        <end position="286"/>
    </location>
</feature>
<dbReference type="OrthoDB" id="5768436at2"/>
<keyword evidence="1" id="KW-1133">Transmembrane helix</keyword>
<dbReference type="RefSeq" id="WP_091762508.1">
    <property type="nucleotide sequence ID" value="NZ_FOHB01000010.1"/>
</dbReference>
<dbReference type="AlphaFoldDB" id="A0A1H9XRJ5"/>
<organism evidence="2 3">
    <name type="scientific">Pedococcus cremeus</name>
    <dbReference type="NCBI Taxonomy" id="587636"/>
    <lineage>
        <taxon>Bacteria</taxon>
        <taxon>Bacillati</taxon>
        <taxon>Actinomycetota</taxon>
        <taxon>Actinomycetes</taxon>
        <taxon>Micrococcales</taxon>
        <taxon>Intrasporangiaceae</taxon>
        <taxon>Pedococcus</taxon>
    </lineage>
</organism>